<evidence type="ECO:0000256" key="3">
    <source>
        <dbReference type="ARBA" id="ARBA00023186"/>
    </source>
</evidence>
<evidence type="ECO:0000256" key="1">
    <source>
        <dbReference type="ARBA" id="ARBA00007177"/>
    </source>
</evidence>
<evidence type="ECO:0000256" key="4">
    <source>
        <dbReference type="HAMAP-Rule" id="MF_01384"/>
    </source>
</evidence>
<comment type="function">
    <text evidence="4">Required for maturation of urease via the functional incorporation of the urease nickel metallocenter.</text>
</comment>
<reference evidence="5" key="1">
    <citation type="submission" date="2016-07" db="EMBL/GenBank/DDBJ databases">
        <title>New class B carbapenemase carried by novel plasmid in Pseudomonas putida enviromental strain in eastern Amazonia.</title>
        <authorList>
            <person name="Souza C.O."/>
            <person name="Lima K.V."/>
            <person name="Brasiliense D.M."/>
            <person name="Perez-Chaparro P.J."/>
            <person name="Mamizuka E.M."/>
            <person name="Lima M.O."/>
            <person name="Lima L.N."/>
            <person name="McCulloch J.A."/>
        </authorList>
    </citation>
    <scope>NUCLEOTIDE SEQUENCE [LARGE SCALE GENOMIC DNA]</scope>
    <source>
        <strain evidence="5">IEC33019</strain>
    </source>
</reference>
<dbReference type="AlphaFoldDB" id="A0A1B2F5C5"/>
<dbReference type="GO" id="GO:0005737">
    <property type="term" value="C:cytoplasm"/>
    <property type="evidence" value="ECO:0007669"/>
    <property type="project" value="UniProtKB-SubCell"/>
</dbReference>
<gene>
    <name evidence="4 5" type="primary">ureD</name>
    <name evidence="5" type="ORF">IEC33019_1864</name>
</gene>
<dbReference type="Pfam" id="PF01774">
    <property type="entry name" value="UreD"/>
    <property type="match status" value="1"/>
</dbReference>
<dbReference type="PANTHER" id="PTHR33643:SF1">
    <property type="entry name" value="UREASE ACCESSORY PROTEIN D"/>
    <property type="match status" value="1"/>
</dbReference>
<dbReference type="PANTHER" id="PTHR33643">
    <property type="entry name" value="UREASE ACCESSORY PROTEIN D"/>
    <property type="match status" value="1"/>
</dbReference>
<dbReference type="EMBL" id="CP016634">
    <property type="protein sequence ID" value="ANY87425.1"/>
    <property type="molecule type" value="Genomic_DNA"/>
</dbReference>
<keyword evidence="2 4" id="KW-0996">Nickel insertion</keyword>
<keyword evidence="3 4" id="KW-0143">Chaperone</keyword>
<dbReference type="GO" id="GO:0016151">
    <property type="term" value="F:nickel cation binding"/>
    <property type="evidence" value="ECO:0007669"/>
    <property type="project" value="UniProtKB-UniRule"/>
</dbReference>
<name>A0A1B2F5C5_PSEPU</name>
<comment type="subunit">
    <text evidence="4">UreD, UreF and UreG form a complex that acts as a GTP-hydrolysis-dependent molecular chaperone, activating the urease apoprotein by helping to assemble the nickel containing metallocenter of UreC. The UreE protein probably delivers the nickel.</text>
</comment>
<comment type="subcellular location">
    <subcellularLocation>
        <location evidence="4">Cytoplasm</location>
    </subcellularLocation>
</comment>
<protein>
    <recommendedName>
        <fullName evidence="4">Urease accessory protein UreD</fullName>
    </recommendedName>
</protein>
<sequence length="296" mass="32769">MLHLTRVAAMRPRVFGGWWMSLAQHKEQLEQQPGWSACLQLRFIQREGVTRLGARRHFGPLLVQRPFHPEGAPCHVYVLHPPGGIVAGDRLELDVHLEPGSHALLTMPGASKFYRSIGPTARLEQRFHLAAGSTLEWLPQDSIFFSGARAKLDSRFTLEPGARLLAWETLCLGRPVMGERFEQGALDSRLCIELADAPGLHERLRIEAGGLEKLGGHPLIATFCAAPANPALLERVRQALEGLGNPSGATLLGPLLVIRLLDHDNQHLQSTLQRLWYLLRPAVLGLTPCPPRIWAT</sequence>
<comment type="similarity">
    <text evidence="1 4">Belongs to the UreD family.</text>
</comment>
<dbReference type="InterPro" id="IPR002669">
    <property type="entry name" value="UreD"/>
</dbReference>
<evidence type="ECO:0000256" key="2">
    <source>
        <dbReference type="ARBA" id="ARBA00022988"/>
    </source>
</evidence>
<dbReference type="HAMAP" id="MF_01384">
    <property type="entry name" value="UreD"/>
    <property type="match status" value="1"/>
</dbReference>
<proteinExistence type="inferred from homology"/>
<organism evidence="5">
    <name type="scientific">Pseudomonas putida</name>
    <name type="common">Arthrobacter siderocapsulatus</name>
    <dbReference type="NCBI Taxonomy" id="303"/>
    <lineage>
        <taxon>Bacteria</taxon>
        <taxon>Pseudomonadati</taxon>
        <taxon>Pseudomonadota</taxon>
        <taxon>Gammaproteobacteria</taxon>
        <taxon>Pseudomonadales</taxon>
        <taxon>Pseudomonadaceae</taxon>
        <taxon>Pseudomonas</taxon>
    </lineage>
</organism>
<evidence type="ECO:0000313" key="5">
    <source>
        <dbReference type="EMBL" id="ANY87425.1"/>
    </source>
</evidence>
<keyword evidence="4" id="KW-0963">Cytoplasm</keyword>
<accession>A0A1B2F5C5</accession>